<dbReference type="SUPFAM" id="SSF47090">
    <property type="entry name" value="PGBD-like"/>
    <property type="match status" value="2"/>
</dbReference>
<dbReference type="PANTHER" id="PTHR47053:SF1">
    <property type="entry name" value="MUREIN DD-ENDOPEPTIDASE MEPH-RELATED"/>
    <property type="match status" value="1"/>
</dbReference>
<evidence type="ECO:0000256" key="3">
    <source>
        <dbReference type="ARBA" id="ARBA00022801"/>
    </source>
</evidence>
<keyword evidence="3" id="KW-0378">Hydrolase</keyword>
<feature type="signal peptide" evidence="5">
    <location>
        <begin position="1"/>
        <end position="47"/>
    </location>
</feature>
<dbReference type="InterPro" id="IPR036365">
    <property type="entry name" value="PGBD-like_sf"/>
</dbReference>
<evidence type="ECO:0000256" key="2">
    <source>
        <dbReference type="ARBA" id="ARBA00022670"/>
    </source>
</evidence>
<dbReference type="Gene3D" id="3.90.1720.10">
    <property type="entry name" value="endopeptidase domain like (from Nostoc punctiforme)"/>
    <property type="match status" value="1"/>
</dbReference>
<comment type="similarity">
    <text evidence="1">Belongs to the peptidase C40 family.</text>
</comment>
<name>A0ABV6X174_9ACTN</name>
<dbReference type="InterPro" id="IPR002477">
    <property type="entry name" value="Peptidoglycan-bd-like"/>
</dbReference>
<dbReference type="InterPro" id="IPR036366">
    <property type="entry name" value="PGBDSf"/>
</dbReference>
<dbReference type="PANTHER" id="PTHR47053">
    <property type="entry name" value="MUREIN DD-ENDOPEPTIDASE MEPH-RELATED"/>
    <property type="match status" value="1"/>
</dbReference>
<protein>
    <submittedName>
        <fullName evidence="7">Peptidoglycan-binding protein</fullName>
    </submittedName>
</protein>
<accession>A0ABV6X174</accession>
<proteinExistence type="inferred from homology"/>
<evidence type="ECO:0000256" key="5">
    <source>
        <dbReference type="SAM" id="SignalP"/>
    </source>
</evidence>
<organism evidence="7 8">
    <name type="scientific">Streptacidiphilus alkalitolerans</name>
    <dbReference type="NCBI Taxonomy" id="3342712"/>
    <lineage>
        <taxon>Bacteria</taxon>
        <taxon>Bacillati</taxon>
        <taxon>Actinomycetota</taxon>
        <taxon>Actinomycetes</taxon>
        <taxon>Kitasatosporales</taxon>
        <taxon>Streptomycetaceae</taxon>
        <taxon>Streptacidiphilus</taxon>
    </lineage>
</organism>
<evidence type="ECO:0000256" key="1">
    <source>
        <dbReference type="ARBA" id="ARBA00007074"/>
    </source>
</evidence>
<keyword evidence="5" id="KW-0732">Signal</keyword>
<dbReference type="InterPro" id="IPR000064">
    <property type="entry name" value="NLP_P60_dom"/>
</dbReference>
<dbReference type="PROSITE" id="PS51935">
    <property type="entry name" value="NLPC_P60"/>
    <property type="match status" value="1"/>
</dbReference>
<reference evidence="7 8" key="1">
    <citation type="submission" date="2024-09" db="EMBL/GenBank/DDBJ databases">
        <authorList>
            <person name="Lee S.D."/>
        </authorList>
    </citation>
    <scope>NUCLEOTIDE SEQUENCE [LARGE SCALE GENOMIC DNA]</scope>
    <source>
        <strain evidence="7 8">N1-3</strain>
    </source>
</reference>
<dbReference type="Pfam" id="PF01471">
    <property type="entry name" value="PG_binding_1"/>
    <property type="match status" value="2"/>
</dbReference>
<evidence type="ECO:0000256" key="4">
    <source>
        <dbReference type="ARBA" id="ARBA00022807"/>
    </source>
</evidence>
<dbReference type="InterPro" id="IPR051202">
    <property type="entry name" value="Peptidase_C40"/>
</dbReference>
<dbReference type="InterPro" id="IPR038765">
    <property type="entry name" value="Papain-like_cys_pep_sf"/>
</dbReference>
<keyword evidence="4" id="KW-0788">Thiol protease</keyword>
<evidence type="ECO:0000259" key="6">
    <source>
        <dbReference type="PROSITE" id="PS51935"/>
    </source>
</evidence>
<gene>
    <name evidence="7" type="ORF">ACEZDB_13240</name>
</gene>
<comment type="caution">
    <text evidence="7">The sequence shown here is derived from an EMBL/GenBank/DDBJ whole genome shotgun (WGS) entry which is preliminary data.</text>
</comment>
<dbReference type="Proteomes" id="UP001592530">
    <property type="component" value="Unassembled WGS sequence"/>
</dbReference>
<dbReference type="SUPFAM" id="SSF54001">
    <property type="entry name" value="Cysteine proteinases"/>
    <property type="match status" value="1"/>
</dbReference>
<dbReference type="RefSeq" id="WP_380552425.1">
    <property type="nucleotide sequence ID" value="NZ_JBHEZY010000004.1"/>
</dbReference>
<feature type="domain" description="NlpC/P60" evidence="6">
    <location>
        <begin position="224"/>
        <end position="372"/>
    </location>
</feature>
<evidence type="ECO:0000313" key="7">
    <source>
        <dbReference type="EMBL" id="MFC1431609.1"/>
    </source>
</evidence>
<dbReference type="Pfam" id="PF00877">
    <property type="entry name" value="NLPC_P60"/>
    <property type="match status" value="1"/>
</dbReference>
<keyword evidence="2" id="KW-0645">Protease</keyword>
<dbReference type="EMBL" id="JBHEZY010000004">
    <property type="protein sequence ID" value="MFC1431609.1"/>
    <property type="molecule type" value="Genomic_DNA"/>
</dbReference>
<evidence type="ECO:0000313" key="8">
    <source>
        <dbReference type="Proteomes" id="UP001592530"/>
    </source>
</evidence>
<dbReference type="Gene3D" id="1.10.101.10">
    <property type="entry name" value="PGBD-like superfamily/PGBD"/>
    <property type="match status" value="2"/>
</dbReference>
<feature type="chain" id="PRO_5047380888" evidence="5">
    <location>
        <begin position="48"/>
        <end position="372"/>
    </location>
</feature>
<sequence length="372" mass="38114">MGDDSTRQRALRQVEQLRVRPRVVLRLLGTLTALCTIALACATTAQAAAPAPIALTSAQCPTDIAQGEIDGCVTTLQQLLDTHGAGLTVDGDFGPATLTAVKNYQSAHGLAVDGIVGPNTKASLDQATTTVPTPIALTSAKCPTDISQGETDGCVTELQQLLDTHGAGLTVDGDFGPATFTAVKNYQSAHGLTADGIVGPSTKAALNGANTPPPPPNGTVLAKIVSYAQQIEAGDAEPGWGGGRIQYVWGGGHRGTPGPSTGTCVGDPQSLSCTNPAAVGLDCSGFARWVYDLAYGQDVLGSGNTDRQLSEMSAVATPSPGDLAFFGTDTTHTEHVGVYIGNGQMINAYDTGTDVQTNTIAAGGHLLGYYRY</sequence>